<protein>
    <submittedName>
        <fullName evidence="5">AraC family transcriptional regulator</fullName>
    </submittedName>
</protein>
<dbReference type="STRING" id="1046627.BZARG_705"/>
<gene>
    <name evidence="5" type="ORF">BZARG_705</name>
</gene>
<proteinExistence type="predicted"/>
<sequence length="330" mass="38323">MEIRFKSSECNGRELVKSFNKDFETSFLSEKEYSDFKHSGSGIVKEIHLNNAFVLFQDQNIQNSENHTIQVVQNHPVFLLQIVIDGDVTFSFNENICSEFNLNKNMYNLFYIPPSKNVYKYLNHKKRILNIYFTAPFLECKMGTCFLKNSKKYQQAKKENELCCFFNKGLVLNRQLRNIVNDFLTCSYGGVIKQSYLESKLTELLLIALASNDSDSIINKLRKEDRESLVRIESYIRSHLETELSIKNLSELAGFNTSKFKTVFKQVYGIPVFQYITSLRIEKAMQLISKHDYTIAQASYEVGYKNPQHFTVAFKKKLGYLPSQLINNGQ</sequence>
<dbReference type="InterPro" id="IPR009057">
    <property type="entry name" value="Homeodomain-like_sf"/>
</dbReference>
<keyword evidence="6" id="KW-1185">Reference proteome</keyword>
<accession>G2EB22</accession>
<evidence type="ECO:0000259" key="4">
    <source>
        <dbReference type="PROSITE" id="PS01124"/>
    </source>
</evidence>
<dbReference type="Pfam" id="PF12833">
    <property type="entry name" value="HTH_18"/>
    <property type="match status" value="1"/>
</dbReference>
<evidence type="ECO:0000256" key="1">
    <source>
        <dbReference type="ARBA" id="ARBA00023015"/>
    </source>
</evidence>
<dbReference type="OrthoDB" id="799767at2"/>
<dbReference type="PROSITE" id="PS00041">
    <property type="entry name" value="HTH_ARAC_FAMILY_1"/>
    <property type="match status" value="1"/>
</dbReference>
<evidence type="ECO:0000313" key="5">
    <source>
        <dbReference type="EMBL" id="EGV44236.1"/>
    </source>
</evidence>
<dbReference type="InterPro" id="IPR018062">
    <property type="entry name" value="HTH_AraC-typ_CS"/>
</dbReference>
<organism evidence="5 6">
    <name type="scientific">Bizionia argentinensis JUB59</name>
    <dbReference type="NCBI Taxonomy" id="1046627"/>
    <lineage>
        <taxon>Bacteria</taxon>
        <taxon>Pseudomonadati</taxon>
        <taxon>Bacteroidota</taxon>
        <taxon>Flavobacteriia</taxon>
        <taxon>Flavobacteriales</taxon>
        <taxon>Flavobacteriaceae</taxon>
        <taxon>Bizionia</taxon>
    </lineage>
</organism>
<name>G2EB22_9FLAO</name>
<reference evidence="5 6" key="1">
    <citation type="journal article" date="2008" name="Int. J. Syst. Evol. Microbiol.">
        <title>Bizionia argentinensis sp. nov., isolated from surface marine water in Antarctica.</title>
        <authorList>
            <person name="Bercovich A."/>
            <person name="Vazquez S.C."/>
            <person name="Yankilevich P."/>
            <person name="Coria S.H."/>
            <person name="Foti M."/>
            <person name="Hernandez E."/>
            <person name="Vidal A."/>
            <person name="Ruberto L."/>
            <person name="Melo C."/>
            <person name="Marenssi S."/>
            <person name="Criscuolo M."/>
            <person name="Memoli M."/>
            <person name="Arguelles M."/>
            <person name="Mac Cormack W.P."/>
        </authorList>
    </citation>
    <scope>NUCLEOTIDE SEQUENCE [LARGE SCALE GENOMIC DNA]</scope>
    <source>
        <strain evidence="5 6">JUB59</strain>
    </source>
</reference>
<dbReference type="PROSITE" id="PS01124">
    <property type="entry name" value="HTH_ARAC_FAMILY_2"/>
    <property type="match status" value="1"/>
</dbReference>
<dbReference type="EMBL" id="AFXZ01000009">
    <property type="protein sequence ID" value="EGV44236.1"/>
    <property type="molecule type" value="Genomic_DNA"/>
</dbReference>
<dbReference type="SMART" id="SM00342">
    <property type="entry name" value="HTH_ARAC"/>
    <property type="match status" value="1"/>
</dbReference>
<dbReference type="RefSeq" id="WP_008635325.1">
    <property type="nucleotide sequence ID" value="NZ_AFXZ01000009.1"/>
</dbReference>
<dbReference type="InterPro" id="IPR018060">
    <property type="entry name" value="HTH_AraC"/>
</dbReference>
<keyword evidence="1" id="KW-0805">Transcription regulation</keyword>
<feature type="domain" description="HTH araC/xylS-type" evidence="4">
    <location>
        <begin position="230"/>
        <end position="328"/>
    </location>
</feature>
<dbReference type="InterPro" id="IPR053142">
    <property type="entry name" value="PchR_regulatory_protein"/>
</dbReference>
<dbReference type="PANTHER" id="PTHR47893">
    <property type="entry name" value="REGULATORY PROTEIN PCHR"/>
    <property type="match status" value="1"/>
</dbReference>
<dbReference type="SUPFAM" id="SSF46689">
    <property type="entry name" value="Homeodomain-like"/>
    <property type="match status" value="2"/>
</dbReference>
<dbReference type="GO" id="GO:0003700">
    <property type="term" value="F:DNA-binding transcription factor activity"/>
    <property type="evidence" value="ECO:0007669"/>
    <property type="project" value="InterPro"/>
</dbReference>
<keyword evidence="3" id="KW-0804">Transcription</keyword>
<evidence type="ECO:0000256" key="2">
    <source>
        <dbReference type="ARBA" id="ARBA00023125"/>
    </source>
</evidence>
<dbReference type="AlphaFoldDB" id="G2EB22"/>
<evidence type="ECO:0000313" key="6">
    <source>
        <dbReference type="Proteomes" id="UP000003730"/>
    </source>
</evidence>
<dbReference type="Proteomes" id="UP000003730">
    <property type="component" value="Unassembled WGS sequence"/>
</dbReference>
<comment type="caution">
    <text evidence="5">The sequence shown here is derived from an EMBL/GenBank/DDBJ whole genome shotgun (WGS) entry which is preliminary data.</text>
</comment>
<dbReference type="PANTHER" id="PTHR47893:SF1">
    <property type="entry name" value="REGULATORY PROTEIN PCHR"/>
    <property type="match status" value="1"/>
</dbReference>
<dbReference type="PATRIC" id="fig|1046627.3.peg.737"/>
<keyword evidence="2" id="KW-0238">DNA-binding</keyword>
<dbReference type="Gene3D" id="1.10.10.60">
    <property type="entry name" value="Homeodomain-like"/>
    <property type="match status" value="2"/>
</dbReference>
<dbReference type="eggNOG" id="COG2207">
    <property type="taxonomic scope" value="Bacteria"/>
</dbReference>
<evidence type="ECO:0000256" key="3">
    <source>
        <dbReference type="ARBA" id="ARBA00023163"/>
    </source>
</evidence>
<dbReference type="GO" id="GO:0043565">
    <property type="term" value="F:sequence-specific DNA binding"/>
    <property type="evidence" value="ECO:0007669"/>
    <property type="project" value="InterPro"/>
</dbReference>